<comment type="caution">
    <text evidence="6">The sequence shown here is derived from an EMBL/GenBank/DDBJ whole genome shotgun (WGS) entry which is preliminary data.</text>
</comment>
<dbReference type="InterPro" id="IPR015943">
    <property type="entry name" value="WD40/YVTN_repeat-like_dom_sf"/>
</dbReference>
<dbReference type="InterPro" id="IPR001810">
    <property type="entry name" value="F-box_dom"/>
</dbReference>
<feature type="domain" description="F-box" evidence="5">
    <location>
        <begin position="252"/>
        <end position="301"/>
    </location>
</feature>
<feature type="repeat" description="WD" evidence="3">
    <location>
        <begin position="423"/>
        <end position="464"/>
    </location>
</feature>
<dbReference type="InterPro" id="IPR051075">
    <property type="entry name" value="SCF_subunit_WD-repeat"/>
</dbReference>
<feature type="repeat" description="WD" evidence="3">
    <location>
        <begin position="465"/>
        <end position="504"/>
    </location>
</feature>
<dbReference type="AlphaFoldDB" id="A0A8T0BF30"/>
<dbReference type="PROSITE" id="PS50294">
    <property type="entry name" value="WD_REPEATS_REGION"/>
    <property type="match status" value="2"/>
</dbReference>
<dbReference type="InterPro" id="IPR001680">
    <property type="entry name" value="WD40_rpt"/>
</dbReference>
<evidence type="ECO:0000313" key="7">
    <source>
        <dbReference type="Proteomes" id="UP000606274"/>
    </source>
</evidence>
<evidence type="ECO:0000256" key="1">
    <source>
        <dbReference type="ARBA" id="ARBA00022574"/>
    </source>
</evidence>
<dbReference type="InterPro" id="IPR036322">
    <property type="entry name" value="WD40_repeat_dom_sf"/>
</dbReference>
<feature type="repeat" description="WD" evidence="3">
    <location>
        <begin position="519"/>
        <end position="545"/>
    </location>
</feature>
<dbReference type="SUPFAM" id="SSF50978">
    <property type="entry name" value="WD40 repeat-like"/>
    <property type="match status" value="1"/>
</dbReference>
<name>A0A8T0BF30_SILME</name>
<dbReference type="PROSITE" id="PS50181">
    <property type="entry name" value="FBOX"/>
    <property type="match status" value="1"/>
</dbReference>
<organism evidence="6 7">
    <name type="scientific">Silurus meridionalis</name>
    <name type="common">Southern catfish</name>
    <name type="synonym">Silurus soldatovi meridionalis</name>
    <dbReference type="NCBI Taxonomy" id="175797"/>
    <lineage>
        <taxon>Eukaryota</taxon>
        <taxon>Metazoa</taxon>
        <taxon>Chordata</taxon>
        <taxon>Craniata</taxon>
        <taxon>Vertebrata</taxon>
        <taxon>Euteleostomi</taxon>
        <taxon>Actinopterygii</taxon>
        <taxon>Neopterygii</taxon>
        <taxon>Teleostei</taxon>
        <taxon>Ostariophysi</taxon>
        <taxon>Siluriformes</taxon>
        <taxon>Siluridae</taxon>
        <taxon>Silurus</taxon>
    </lineage>
</organism>
<feature type="region of interest" description="Disordered" evidence="4">
    <location>
        <begin position="737"/>
        <end position="792"/>
    </location>
</feature>
<dbReference type="Gene3D" id="2.130.10.10">
    <property type="entry name" value="YVTN repeat-like/Quinoprotein amine dehydrogenase"/>
    <property type="match status" value="1"/>
</dbReference>
<dbReference type="PANTHER" id="PTHR19872">
    <property type="entry name" value="UBIQUITIN LIGASE SPECIFICITY FACTOR/HREP PROTEIN"/>
    <property type="match status" value="1"/>
</dbReference>
<dbReference type="EMBL" id="JABFDY010000007">
    <property type="protein sequence ID" value="KAF7705605.1"/>
    <property type="molecule type" value="Genomic_DNA"/>
</dbReference>
<dbReference type="SMART" id="SM00320">
    <property type="entry name" value="WD40"/>
    <property type="match status" value="5"/>
</dbReference>
<dbReference type="Gene3D" id="1.20.1280.50">
    <property type="match status" value="1"/>
</dbReference>
<evidence type="ECO:0000313" key="6">
    <source>
        <dbReference type="EMBL" id="KAF7705605.1"/>
    </source>
</evidence>
<keyword evidence="7" id="KW-1185">Reference proteome</keyword>
<dbReference type="SUPFAM" id="SSF81383">
    <property type="entry name" value="F-box domain"/>
    <property type="match status" value="1"/>
</dbReference>
<reference evidence="6" key="1">
    <citation type="submission" date="2020-08" db="EMBL/GenBank/DDBJ databases">
        <title>Chromosome-level assembly of Southern catfish (Silurus meridionalis) provides insights into visual adaptation to the nocturnal and benthic lifestyles.</title>
        <authorList>
            <person name="Zhang Y."/>
            <person name="Wang D."/>
            <person name="Peng Z."/>
        </authorList>
    </citation>
    <scope>NUCLEOTIDE SEQUENCE</scope>
    <source>
        <strain evidence="6">SWU-2019-XX</strain>
        <tissue evidence="6">Muscle</tissue>
    </source>
</reference>
<dbReference type="Proteomes" id="UP000606274">
    <property type="component" value="Unassembled WGS sequence"/>
</dbReference>
<evidence type="ECO:0000256" key="2">
    <source>
        <dbReference type="ARBA" id="ARBA00022737"/>
    </source>
</evidence>
<keyword evidence="2" id="KW-0677">Repeat</keyword>
<dbReference type="OrthoDB" id="674604at2759"/>
<dbReference type="CDD" id="cd00200">
    <property type="entry name" value="WD40"/>
    <property type="match status" value="1"/>
</dbReference>
<evidence type="ECO:0000256" key="3">
    <source>
        <dbReference type="PROSITE-ProRule" id="PRU00221"/>
    </source>
</evidence>
<protein>
    <recommendedName>
        <fullName evidence="5">F-box domain-containing protein</fullName>
    </recommendedName>
</protein>
<gene>
    <name evidence="6" type="ORF">HF521_020891</name>
</gene>
<accession>A0A8T0BF30</accession>
<dbReference type="Pfam" id="PF00400">
    <property type="entry name" value="WD40"/>
    <property type="match status" value="3"/>
</dbReference>
<dbReference type="InterPro" id="IPR036047">
    <property type="entry name" value="F-box-like_dom_sf"/>
</dbReference>
<evidence type="ECO:0000256" key="4">
    <source>
        <dbReference type="SAM" id="MobiDB-lite"/>
    </source>
</evidence>
<dbReference type="PANTHER" id="PTHR19872:SF7">
    <property type="entry name" value="F-BOX AND WD REPEAT DOMAIN CONTAINING PROTEIN 10B-RELATED"/>
    <property type="match status" value="1"/>
</dbReference>
<dbReference type="PROSITE" id="PS00678">
    <property type="entry name" value="WD_REPEATS_1"/>
    <property type="match status" value="1"/>
</dbReference>
<dbReference type="InterPro" id="IPR019775">
    <property type="entry name" value="WD40_repeat_CS"/>
</dbReference>
<feature type="compositionally biased region" description="Basic and acidic residues" evidence="4">
    <location>
        <begin position="1"/>
        <end position="12"/>
    </location>
</feature>
<keyword evidence="1 3" id="KW-0853">WD repeat</keyword>
<sequence>MQHERKRGERRSLSCNPENKFNTPEDSFHYTTKLYNSTQWLLEAEEAAKRRFLTGILVQCQSQEVLHNVQKVLQVTMGKDFTYARSRVKASDTVGHFKTLIPDVRLLGKEMLDTWEWFKNSTDVTKTNYLFGLLAFCDAEMLHMLGNLACMLIEKHNLHLLQCKTVLPSTEKDSSSVTESNESFRTSHDLDLLARASSVPHETRDNTESDLLDTKGSGWSVVEEIDWNDVKDPALMVVPISSRYMSGICKQRDFIRALPVGLAKRILGLLDKDTLQKCKQVSQHWRYLTEETIAEQSVKKMVEEQAMILQGIPSVVNPAYARIRKVLVPFRLGEVFMQPKKSFQKSKDIRGFEAVYTKIKTKVVEMEERNVYCGVYNSLIMLDREDHSRVIHYDGGSKVVLGSRDRLVRLLDMVLLKEVPPRMYGHAGSVRAVLVCEERELVISASYDLSIRCWNMKTGTCMMLFSGHMGTITCLDLNRNYLVSGARDCKVKVWNLQTGQCCDRMRFCHRKPVVCVKTDSTLVLSGCEEGLIKMWDMETANLLKVTQSHQGSVRCLFLDQFHILSGGSDSKVLAWSTDRQFKKCLMTFQHPREVVTVSSLFLRVITGCVDGRIRIFNLLSGDCLRVIKIGTDESPIRSLHTHHNTIVVNSSSRVLSLQFSEQQWDYSAPPERIMDHTLPQHKIPAALPSSTKPKKNERRSRTLSLSQRMRNLSAPSMHHLHEKHYLAQRCLMTPSERAVRERLRKKSPHQSITPTQVFLKVRPRRQPEFKGSPSSAQKASKRSHSASKPSSFEGMLKIYTPLKTDMHPSIPSPALLQTLPKSASTHPHTACATTTTTQEPRISFIKGESKHPSHHVDFETPARSRQIHCPLDPFRESGGFQLRTDTQLEEYNQAQMQANLYTLPKEGKKRQCRASWRLKVKVAPVKDA</sequence>
<feature type="region of interest" description="Disordered" evidence="4">
    <location>
        <begin position="678"/>
        <end position="705"/>
    </location>
</feature>
<proteinExistence type="predicted"/>
<dbReference type="PROSITE" id="PS50082">
    <property type="entry name" value="WD_REPEATS_2"/>
    <property type="match status" value="3"/>
</dbReference>
<feature type="region of interest" description="Disordered" evidence="4">
    <location>
        <begin position="1"/>
        <end position="20"/>
    </location>
</feature>
<evidence type="ECO:0000259" key="5">
    <source>
        <dbReference type="PROSITE" id="PS50181"/>
    </source>
</evidence>